<dbReference type="STRING" id="98403.A0A151GNX5"/>
<dbReference type="RefSeq" id="XP_040658142.1">
    <property type="nucleotide sequence ID" value="XM_040803109.1"/>
</dbReference>
<evidence type="ECO:0000256" key="1">
    <source>
        <dbReference type="SAM" id="MobiDB-lite"/>
    </source>
</evidence>
<dbReference type="SUPFAM" id="SSF57667">
    <property type="entry name" value="beta-beta-alpha zinc fingers"/>
    <property type="match status" value="1"/>
</dbReference>
<dbReference type="EMBL" id="LAYC01000002">
    <property type="protein sequence ID" value="KYK58790.1"/>
    <property type="molecule type" value="Genomic_DNA"/>
</dbReference>
<organism evidence="3 4">
    <name type="scientific">Drechmeria coniospora</name>
    <name type="common">Nematophagous fungus</name>
    <name type="synonym">Meria coniospora</name>
    <dbReference type="NCBI Taxonomy" id="98403"/>
    <lineage>
        <taxon>Eukaryota</taxon>
        <taxon>Fungi</taxon>
        <taxon>Dikarya</taxon>
        <taxon>Ascomycota</taxon>
        <taxon>Pezizomycotina</taxon>
        <taxon>Sordariomycetes</taxon>
        <taxon>Hypocreomycetidae</taxon>
        <taxon>Hypocreales</taxon>
        <taxon>Ophiocordycipitaceae</taxon>
        <taxon>Drechmeria</taxon>
    </lineage>
</organism>
<comment type="caution">
    <text evidence="3">The sequence shown here is derived from an EMBL/GenBank/DDBJ whole genome shotgun (WGS) entry which is preliminary data.</text>
</comment>
<feature type="domain" description="C2H2-type" evidence="2">
    <location>
        <begin position="25"/>
        <end position="47"/>
    </location>
</feature>
<dbReference type="Proteomes" id="UP000076580">
    <property type="component" value="Chromosome 02"/>
</dbReference>
<accession>A0A151GNX5</accession>
<feature type="compositionally biased region" description="Basic and acidic residues" evidence="1">
    <location>
        <begin position="136"/>
        <end position="145"/>
    </location>
</feature>
<dbReference type="PANTHER" id="PTHR47251">
    <property type="entry name" value="FINGER DOMAIN PROTEIN, PUTATIVE (AFU_ORTHOLOGUE AFUA_3G04180)-RELATED"/>
    <property type="match status" value="1"/>
</dbReference>
<dbReference type="InterPro" id="IPR013087">
    <property type="entry name" value="Znf_C2H2_type"/>
</dbReference>
<dbReference type="AlphaFoldDB" id="A0A151GNX5"/>
<evidence type="ECO:0000259" key="2">
    <source>
        <dbReference type="PROSITE" id="PS00028"/>
    </source>
</evidence>
<dbReference type="GeneID" id="63718451"/>
<protein>
    <recommendedName>
        <fullName evidence="2">C2H2-type domain-containing protein</fullName>
    </recommendedName>
</protein>
<dbReference type="InterPro" id="IPR036236">
    <property type="entry name" value="Znf_C2H2_sf"/>
</dbReference>
<name>A0A151GNX5_DRECN</name>
<dbReference type="PROSITE" id="PS00028">
    <property type="entry name" value="ZINC_FINGER_C2H2_1"/>
    <property type="match status" value="1"/>
</dbReference>
<evidence type="ECO:0000313" key="3">
    <source>
        <dbReference type="EMBL" id="KYK58790.1"/>
    </source>
</evidence>
<sequence>MPPRHQTLPPPQTEAAREAQKSFYCALCAKGYSRMNDYDAHLGSYDHAHKQRLKDMKAMVKDPHAGARARRAEAKADGLVSIKIDEKEKRASVGAGGKMPGFKRSGFKNAFAPKQEKPVESKSVPKPAPAQGAAAKKVESARESSSEDEGDDAYDPRYPTD</sequence>
<keyword evidence="4" id="KW-1185">Reference proteome</keyword>
<proteinExistence type="predicted"/>
<evidence type="ECO:0000313" key="4">
    <source>
        <dbReference type="Proteomes" id="UP000076580"/>
    </source>
</evidence>
<gene>
    <name evidence="3" type="ORF">DCS_05808</name>
</gene>
<reference evidence="3 4" key="1">
    <citation type="journal article" date="2016" name="Sci. Rep.">
        <title>Insights into Adaptations to a Near-Obligate Nematode Endoparasitic Lifestyle from the Finished Genome of Drechmeria coniospora.</title>
        <authorList>
            <person name="Zhang L."/>
            <person name="Zhou Z."/>
            <person name="Guo Q."/>
            <person name="Fokkens L."/>
            <person name="Miskei M."/>
            <person name="Pocsi I."/>
            <person name="Zhang W."/>
            <person name="Chen M."/>
            <person name="Wang L."/>
            <person name="Sun Y."/>
            <person name="Donzelli B.G."/>
            <person name="Gibson D.M."/>
            <person name="Nelson D.R."/>
            <person name="Luo J.G."/>
            <person name="Rep M."/>
            <person name="Liu H."/>
            <person name="Yang S."/>
            <person name="Wang J."/>
            <person name="Krasnoff S.B."/>
            <person name="Xu Y."/>
            <person name="Molnar I."/>
            <person name="Lin M."/>
        </authorList>
    </citation>
    <scope>NUCLEOTIDE SEQUENCE [LARGE SCALE GENOMIC DNA]</scope>
    <source>
        <strain evidence="3 4">ARSEF 6962</strain>
    </source>
</reference>
<dbReference type="InParanoid" id="A0A151GNX5"/>
<dbReference type="PANTHER" id="PTHR47251:SF1">
    <property type="entry name" value="FINGER DOMAIN PROTEIN, PUTATIVE (AFU_ORTHOLOGUE AFUA_3G04180)-RELATED"/>
    <property type="match status" value="1"/>
</dbReference>
<feature type="region of interest" description="Disordered" evidence="1">
    <location>
        <begin position="89"/>
        <end position="161"/>
    </location>
</feature>